<evidence type="ECO:0000256" key="5">
    <source>
        <dbReference type="ARBA" id="ARBA00023136"/>
    </source>
</evidence>
<dbReference type="PANTHER" id="PTHR30287:SF1">
    <property type="entry name" value="INNER MEMBRANE PROTEIN"/>
    <property type="match status" value="1"/>
</dbReference>
<comment type="caution">
    <text evidence="8">The sequence shown here is derived from an EMBL/GenBank/DDBJ whole genome shotgun (WGS) entry which is preliminary data.</text>
</comment>
<dbReference type="AlphaFoldDB" id="K1SI27"/>
<accession>K1SI27</accession>
<dbReference type="InterPro" id="IPR038766">
    <property type="entry name" value="Membrane_comp_ABC_pdt"/>
</dbReference>
<evidence type="ECO:0000259" key="7">
    <source>
        <dbReference type="Pfam" id="PF02687"/>
    </source>
</evidence>
<evidence type="ECO:0000256" key="3">
    <source>
        <dbReference type="ARBA" id="ARBA00022692"/>
    </source>
</evidence>
<dbReference type="Pfam" id="PF02687">
    <property type="entry name" value="FtsX"/>
    <property type="match status" value="2"/>
</dbReference>
<evidence type="ECO:0000256" key="6">
    <source>
        <dbReference type="SAM" id="Phobius"/>
    </source>
</evidence>
<dbReference type="EMBL" id="AJWZ01007320">
    <property type="protein sequence ID" value="EKC57243.1"/>
    <property type="molecule type" value="Genomic_DNA"/>
</dbReference>
<feature type="transmembrane region" description="Helical" evidence="6">
    <location>
        <begin position="300"/>
        <end position="318"/>
    </location>
</feature>
<comment type="subcellular location">
    <subcellularLocation>
        <location evidence="1">Cell membrane</location>
        <topology evidence="1">Multi-pass membrane protein</topology>
    </subcellularLocation>
</comment>
<feature type="transmembrane region" description="Helical" evidence="6">
    <location>
        <begin position="697"/>
        <end position="716"/>
    </location>
</feature>
<feature type="transmembrane region" description="Helical" evidence="6">
    <location>
        <begin position="392"/>
        <end position="414"/>
    </location>
</feature>
<sequence length="826" mass="94991">MLSGKMKNKLLKHIFKKIKDNNKRFLSLFCMAFLGVGFFTGIQSCGPDMLKTLDNYYDENNVYDIEIISNLGLTNNDIEELKKINDVKEVIGTYTKDTYLELDNKEFVLRIIGLNNNINKVYLSDGKLPSNNSEIVVDKLLLEENNLKINDTITIMNEKKKIVGTVISPIYFSTERPTTTLGNGKVNYYAYANEEVVKEEAFTNIYITVKQAKKMVTNSDEYLDTISKVIDSVENMKEERQDVRYSELYGEKILEANQYGIQLDESNFIKPKWYIFDRNDNDSYKDLVIASDNLNKLGNVFPIIFFCVAILVSLISMMRMIEEDRTENGTLKSLGFNNFHITSKYIVFSLLATITGGILGILIGSVLIPYVIWNIYKKLFFIPKFIYESNNLFNFIGLLICVFCICGTAIFICIKNLKNVPANLMRPKSPKSGKKILLEYIPFIWKRLNFSNKITVRNIFRYKSRVITTLFGIAGCTALILAGFGLKDSLKDVTNYQFEHIFNYEKIVMLKENTNYDVVKQEIKNEKSIRKIVETNIDNITVGYKGNTEEVTMIVANNNEELRDVITLDSVKDKDNTNLIPSDNSVIISEKTATLLNIDLGDKLILFDDENNKYELIVEHIIKNYINQYLYINKNTYENTFKNYKINSFLIDFDNLNEHDSNQFDEKYISKNEITSIVNNEDIKENINSMLGSIDSIVAILIIAAALLAFVVLYNLSNINISERKREIATLKVLGFYHNEVDRYITRENVLLTIIGIAIGLLFGSYLSHFIISTCEPDYIMFIRHVDILSYVISALMTIFFTIIVNIVTHYNLKKINMIESLKNVE</sequence>
<feature type="domain" description="ABC3 transporter permease C-terminal" evidence="7">
    <location>
        <begin position="700"/>
        <end position="817"/>
    </location>
</feature>
<dbReference type="PANTHER" id="PTHR30287">
    <property type="entry name" value="MEMBRANE COMPONENT OF PREDICTED ABC SUPERFAMILY METABOLITE UPTAKE TRANSPORTER"/>
    <property type="match status" value="1"/>
</dbReference>
<evidence type="ECO:0000313" key="8">
    <source>
        <dbReference type="EMBL" id="EKC57243.1"/>
    </source>
</evidence>
<feature type="transmembrane region" description="Helical" evidence="6">
    <location>
        <begin position="750"/>
        <end position="768"/>
    </location>
</feature>
<gene>
    <name evidence="8" type="ORF">OBE_10633</name>
</gene>
<keyword evidence="3 6" id="KW-0812">Transmembrane</keyword>
<dbReference type="GO" id="GO:0005886">
    <property type="term" value="C:plasma membrane"/>
    <property type="evidence" value="ECO:0007669"/>
    <property type="project" value="UniProtKB-SubCell"/>
</dbReference>
<evidence type="ECO:0000256" key="4">
    <source>
        <dbReference type="ARBA" id="ARBA00022989"/>
    </source>
</evidence>
<reference evidence="8" key="1">
    <citation type="journal article" date="2013" name="Environ. Microbiol.">
        <title>Microbiota from the distal guts of lean and obese adolescents exhibit partial functional redundancy besides clear differences in community structure.</title>
        <authorList>
            <person name="Ferrer M."/>
            <person name="Ruiz A."/>
            <person name="Lanza F."/>
            <person name="Haange S.B."/>
            <person name="Oberbach A."/>
            <person name="Till H."/>
            <person name="Bargiela R."/>
            <person name="Campoy C."/>
            <person name="Segura M.T."/>
            <person name="Richter M."/>
            <person name="von Bergen M."/>
            <person name="Seifert J."/>
            <person name="Suarez A."/>
        </authorList>
    </citation>
    <scope>NUCLEOTIDE SEQUENCE</scope>
</reference>
<dbReference type="InterPro" id="IPR003838">
    <property type="entry name" value="ABC3_permease_C"/>
</dbReference>
<evidence type="ECO:0000256" key="1">
    <source>
        <dbReference type="ARBA" id="ARBA00004651"/>
    </source>
</evidence>
<feature type="domain" description="ABC3 transporter permease C-terminal" evidence="7">
    <location>
        <begin position="299"/>
        <end position="419"/>
    </location>
</feature>
<name>K1SI27_9ZZZZ</name>
<protein>
    <submittedName>
        <fullName evidence="8">Efflux ABC transporter, permease protein</fullName>
    </submittedName>
</protein>
<evidence type="ECO:0000256" key="2">
    <source>
        <dbReference type="ARBA" id="ARBA00022475"/>
    </source>
</evidence>
<feature type="transmembrane region" description="Helical" evidence="6">
    <location>
        <begin position="788"/>
        <end position="808"/>
    </location>
</feature>
<feature type="transmembrane region" description="Helical" evidence="6">
    <location>
        <begin position="345"/>
        <end position="372"/>
    </location>
</feature>
<organism evidence="8">
    <name type="scientific">human gut metagenome</name>
    <dbReference type="NCBI Taxonomy" id="408170"/>
    <lineage>
        <taxon>unclassified sequences</taxon>
        <taxon>metagenomes</taxon>
        <taxon>organismal metagenomes</taxon>
    </lineage>
</organism>
<proteinExistence type="predicted"/>
<feature type="transmembrane region" description="Helical" evidence="6">
    <location>
        <begin position="466"/>
        <end position="486"/>
    </location>
</feature>
<keyword evidence="2" id="KW-1003">Cell membrane</keyword>
<keyword evidence="5 6" id="KW-0472">Membrane</keyword>
<keyword evidence="4 6" id="KW-1133">Transmembrane helix</keyword>